<proteinExistence type="predicted"/>
<name>A0AAW9RZF3_9HYPH</name>
<comment type="caution">
    <text evidence="2">The sequence shown here is derived from an EMBL/GenBank/DDBJ whole genome shotgun (WGS) entry which is preliminary data.</text>
</comment>
<evidence type="ECO:0000313" key="3">
    <source>
        <dbReference type="Proteomes" id="UP001378188"/>
    </source>
</evidence>
<evidence type="ECO:0000256" key="1">
    <source>
        <dbReference type="SAM" id="SignalP"/>
    </source>
</evidence>
<sequence length="161" mass="17744">MISRIFAVCAVVLGLAAASLPAEAADQPKGQSAAARGSDLAASEISPVADVEYARAALVYSPFYHIIRSKNVRKVVKPKKGIYCVKLPRTIDGKEINTQRLIPNVTPEWRTSDRDDLIAYYDYAGYDCPKPQRYVEVRTYQLNRAGRPVPSNTVGFTLTIP</sequence>
<feature type="signal peptide" evidence="1">
    <location>
        <begin position="1"/>
        <end position="24"/>
    </location>
</feature>
<accession>A0AAW9RZF3</accession>
<dbReference type="Proteomes" id="UP001378188">
    <property type="component" value="Unassembled WGS sequence"/>
</dbReference>
<dbReference type="EMBL" id="JAZHOF010000011">
    <property type="protein sequence ID" value="MEJ8574303.1"/>
    <property type="molecule type" value="Genomic_DNA"/>
</dbReference>
<keyword evidence="3" id="KW-1185">Reference proteome</keyword>
<protein>
    <submittedName>
        <fullName evidence="2">Uncharacterized protein</fullName>
    </submittedName>
</protein>
<dbReference type="RefSeq" id="WP_340332004.1">
    <property type="nucleotide sequence ID" value="NZ_JAZHOF010000011.1"/>
</dbReference>
<organism evidence="2 3">
    <name type="scientific">Microbaculum marinum</name>
    <dbReference type="NCBI Taxonomy" id="1764581"/>
    <lineage>
        <taxon>Bacteria</taxon>
        <taxon>Pseudomonadati</taxon>
        <taxon>Pseudomonadota</taxon>
        <taxon>Alphaproteobacteria</taxon>
        <taxon>Hyphomicrobiales</taxon>
        <taxon>Tepidamorphaceae</taxon>
        <taxon>Microbaculum</taxon>
    </lineage>
</organism>
<evidence type="ECO:0000313" key="2">
    <source>
        <dbReference type="EMBL" id="MEJ8574303.1"/>
    </source>
</evidence>
<keyword evidence="1" id="KW-0732">Signal</keyword>
<dbReference type="AlphaFoldDB" id="A0AAW9RZF3"/>
<gene>
    <name evidence="2" type="ORF">V3328_22655</name>
</gene>
<reference evidence="2 3" key="1">
    <citation type="submission" date="2024-02" db="EMBL/GenBank/DDBJ databases">
        <title>Genome analysis and characterization of Microbaculum marinisediminis sp. nov., isolated from marine sediment.</title>
        <authorList>
            <person name="Du Z.-J."/>
            <person name="Ye Y.-Q."/>
            <person name="Zhang Z.-R."/>
            <person name="Yuan S.-M."/>
            <person name="Zhang X.-Y."/>
        </authorList>
    </citation>
    <scope>NUCLEOTIDE SEQUENCE [LARGE SCALE GENOMIC DNA]</scope>
    <source>
        <strain evidence="2 3">SDUM1044001</strain>
    </source>
</reference>
<feature type="chain" id="PRO_5043510976" evidence="1">
    <location>
        <begin position="25"/>
        <end position="161"/>
    </location>
</feature>